<keyword evidence="2" id="KW-0677">Repeat</keyword>
<dbReference type="SMART" id="SM00717">
    <property type="entry name" value="SANT"/>
    <property type="match status" value="1"/>
</dbReference>
<dbReference type="AlphaFoldDB" id="A0AAV5FPJ4"/>
<sequence>MRLRPLQVQNMKAHQAQFVSRSKLTMKKPCQCQRSIARPVKQHRRLAAALPGHWTPSPLSPGRASEHRGRLLVGSGSKCFSKEEEELLIKLHALLGNRWTLIAGRLPGRTGKEVESHWNSKMRSKLKREGVDDPDNHRSLTTLLGPVDDERQRRRRPRELCEAERPGKHPSRCLSSNVNDDSVSDAGSCCRAQQELAYGLNLELSLSPPCMYFGGTGQVTEL</sequence>
<dbReference type="Pfam" id="PF00249">
    <property type="entry name" value="Myb_DNA-binding"/>
    <property type="match status" value="1"/>
</dbReference>
<keyword evidence="4" id="KW-0238">DNA-binding</keyword>
<dbReference type="InterPro" id="IPR009057">
    <property type="entry name" value="Homeodomain-like_sf"/>
</dbReference>
<evidence type="ECO:0000313" key="11">
    <source>
        <dbReference type="Proteomes" id="UP001054889"/>
    </source>
</evidence>
<dbReference type="InterPro" id="IPR015495">
    <property type="entry name" value="Myb_TF_plants"/>
</dbReference>
<evidence type="ECO:0000256" key="2">
    <source>
        <dbReference type="ARBA" id="ARBA00022737"/>
    </source>
</evidence>
<dbReference type="InterPro" id="IPR017930">
    <property type="entry name" value="Myb_dom"/>
</dbReference>
<proteinExistence type="predicted"/>
<evidence type="ECO:0000256" key="3">
    <source>
        <dbReference type="ARBA" id="ARBA00023015"/>
    </source>
</evidence>
<evidence type="ECO:0000256" key="5">
    <source>
        <dbReference type="ARBA" id="ARBA00023163"/>
    </source>
</evidence>
<feature type="domain" description="HTH myb-type" evidence="9">
    <location>
        <begin position="80"/>
        <end position="126"/>
    </location>
</feature>
<evidence type="ECO:0000259" key="9">
    <source>
        <dbReference type="PROSITE" id="PS51294"/>
    </source>
</evidence>
<evidence type="ECO:0000259" key="8">
    <source>
        <dbReference type="PROSITE" id="PS50090"/>
    </source>
</evidence>
<comment type="subcellular location">
    <subcellularLocation>
        <location evidence="1">Nucleus</location>
    </subcellularLocation>
</comment>
<name>A0AAV5FPJ4_ELECO</name>
<organism evidence="10 11">
    <name type="scientific">Eleusine coracana subsp. coracana</name>
    <dbReference type="NCBI Taxonomy" id="191504"/>
    <lineage>
        <taxon>Eukaryota</taxon>
        <taxon>Viridiplantae</taxon>
        <taxon>Streptophyta</taxon>
        <taxon>Embryophyta</taxon>
        <taxon>Tracheophyta</taxon>
        <taxon>Spermatophyta</taxon>
        <taxon>Magnoliopsida</taxon>
        <taxon>Liliopsida</taxon>
        <taxon>Poales</taxon>
        <taxon>Poaceae</taxon>
        <taxon>PACMAD clade</taxon>
        <taxon>Chloridoideae</taxon>
        <taxon>Cynodonteae</taxon>
        <taxon>Eleusininae</taxon>
        <taxon>Eleusine</taxon>
    </lineage>
</organism>
<evidence type="ECO:0000313" key="10">
    <source>
        <dbReference type="EMBL" id="GJN37599.1"/>
    </source>
</evidence>
<dbReference type="Proteomes" id="UP001054889">
    <property type="component" value="Unassembled WGS sequence"/>
</dbReference>
<gene>
    <name evidence="10" type="primary">gb26573</name>
    <name evidence="10" type="ORF">PR202_gb26573</name>
</gene>
<feature type="compositionally biased region" description="Basic and acidic residues" evidence="7">
    <location>
        <begin position="127"/>
        <end position="138"/>
    </location>
</feature>
<reference evidence="10" key="1">
    <citation type="journal article" date="2018" name="DNA Res.">
        <title>Multiple hybrid de novo genome assembly of finger millet, an orphan allotetraploid crop.</title>
        <authorList>
            <person name="Hatakeyama M."/>
            <person name="Aluri S."/>
            <person name="Balachadran M.T."/>
            <person name="Sivarajan S.R."/>
            <person name="Patrignani A."/>
            <person name="Gruter S."/>
            <person name="Poveda L."/>
            <person name="Shimizu-Inatsugi R."/>
            <person name="Baeten J."/>
            <person name="Francoijs K.J."/>
            <person name="Nataraja K.N."/>
            <person name="Reddy Y.A.N."/>
            <person name="Phadnis S."/>
            <person name="Ravikumar R.L."/>
            <person name="Schlapbach R."/>
            <person name="Sreeman S.M."/>
            <person name="Shimizu K.K."/>
        </authorList>
    </citation>
    <scope>NUCLEOTIDE SEQUENCE</scope>
</reference>
<dbReference type="GO" id="GO:0003677">
    <property type="term" value="F:DNA binding"/>
    <property type="evidence" value="ECO:0007669"/>
    <property type="project" value="UniProtKB-KW"/>
</dbReference>
<accession>A0AAV5FPJ4</accession>
<feature type="region of interest" description="Disordered" evidence="7">
    <location>
        <begin position="111"/>
        <end position="179"/>
    </location>
</feature>
<reference evidence="10" key="2">
    <citation type="submission" date="2021-12" db="EMBL/GenBank/DDBJ databases">
        <title>Resequencing data analysis of finger millet.</title>
        <authorList>
            <person name="Hatakeyama M."/>
            <person name="Aluri S."/>
            <person name="Balachadran M.T."/>
            <person name="Sivarajan S.R."/>
            <person name="Poveda L."/>
            <person name="Shimizu-Inatsugi R."/>
            <person name="Schlapbach R."/>
            <person name="Sreeman S.M."/>
            <person name="Shimizu K.K."/>
        </authorList>
    </citation>
    <scope>NUCLEOTIDE SEQUENCE</scope>
</reference>
<protein>
    <submittedName>
        <fullName evidence="10">Uncharacterized protein</fullName>
    </submittedName>
</protein>
<dbReference type="PROSITE" id="PS51294">
    <property type="entry name" value="HTH_MYB"/>
    <property type="match status" value="1"/>
</dbReference>
<dbReference type="GO" id="GO:0005634">
    <property type="term" value="C:nucleus"/>
    <property type="evidence" value="ECO:0007669"/>
    <property type="project" value="UniProtKB-SubCell"/>
</dbReference>
<dbReference type="PANTHER" id="PTHR47994">
    <property type="entry name" value="F14D16.11-RELATED"/>
    <property type="match status" value="1"/>
</dbReference>
<feature type="compositionally biased region" description="Basic and acidic residues" evidence="7">
    <location>
        <begin position="148"/>
        <end position="167"/>
    </location>
</feature>
<keyword evidence="11" id="KW-1185">Reference proteome</keyword>
<comment type="caution">
    <text evidence="10">The sequence shown here is derived from an EMBL/GenBank/DDBJ whole genome shotgun (WGS) entry which is preliminary data.</text>
</comment>
<feature type="domain" description="Myb-like" evidence="8">
    <location>
        <begin position="80"/>
        <end position="122"/>
    </location>
</feature>
<evidence type="ECO:0000256" key="1">
    <source>
        <dbReference type="ARBA" id="ARBA00004123"/>
    </source>
</evidence>
<dbReference type="PROSITE" id="PS50090">
    <property type="entry name" value="MYB_LIKE"/>
    <property type="match status" value="1"/>
</dbReference>
<evidence type="ECO:0000256" key="4">
    <source>
        <dbReference type="ARBA" id="ARBA00023125"/>
    </source>
</evidence>
<dbReference type="PANTHER" id="PTHR47994:SF5">
    <property type="entry name" value="F14D16.11-RELATED"/>
    <property type="match status" value="1"/>
</dbReference>
<evidence type="ECO:0000256" key="6">
    <source>
        <dbReference type="ARBA" id="ARBA00023242"/>
    </source>
</evidence>
<dbReference type="CDD" id="cd00167">
    <property type="entry name" value="SANT"/>
    <property type="match status" value="1"/>
</dbReference>
<dbReference type="Gene3D" id="1.10.10.60">
    <property type="entry name" value="Homeodomain-like"/>
    <property type="match status" value="1"/>
</dbReference>
<dbReference type="InterPro" id="IPR001005">
    <property type="entry name" value="SANT/Myb"/>
</dbReference>
<keyword evidence="3" id="KW-0805">Transcription regulation</keyword>
<keyword evidence="6" id="KW-0539">Nucleus</keyword>
<dbReference type="SUPFAM" id="SSF46689">
    <property type="entry name" value="Homeodomain-like"/>
    <property type="match status" value="1"/>
</dbReference>
<dbReference type="EMBL" id="BQKI01000095">
    <property type="protein sequence ID" value="GJN37599.1"/>
    <property type="molecule type" value="Genomic_DNA"/>
</dbReference>
<evidence type="ECO:0000256" key="7">
    <source>
        <dbReference type="SAM" id="MobiDB-lite"/>
    </source>
</evidence>
<keyword evidence="5" id="KW-0804">Transcription</keyword>